<dbReference type="PANTHER" id="PTHR48051:SF1">
    <property type="entry name" value="RAS SUPPRESSOR PROTEIN 1"/>
    <property type="match status" value="1"/>
</dbReference>
<sequence>MMLMATAAAADLRRVGGVGTGGAGALRRRQQQKRKAAPAVASAPMTSAEQLAARAVGWRKTGVVSVRDEGTVALPVAVWEVGAAARTLDAGGNPALERLPAEGLRALCGLQRLRLSGCGLTAHGVPWDALPATLESLLLDANALEGALPAAVGTLRALRVLDVSHNALTSLPDAIGGLATMSALRADDNRLTELPMAMCACGALEELRVADNDLAALPAELGRCALLAVVAADGNGRLGVDGVPTTLLRAPRLHSLTLHGCSATAEQLRELSGWGEYDARRRARHSARLEGGVVGDNGLDEGVDAALHRRH</sequence>
<dbReference type="SMART" id="SM00369">
    <property type="entry name" value="LRR_TYP"/>
    <property type="match status" value="2"/>
</dbReference>
<keyword evidence="1" id="KW-0433">Leucine-rich repeat</keyword>
<name>A0A7S3BK89_9VIRI</name>
<evidence type="ECO:0000256" key="3">
    <source>
        <dbReference type="SAM" id="MobiDB-lite"/>
    </source>
</evidence>
<evidence type="ECO:0000313" key="4">
    <source>
        <dbReference type="EMBL" id="CAE0136625.1"/>
    </source>
</evidence>
<keyword evidence="2" id="KW-0677">Repeat</keyword>
<dbReference type="InterPro" id="IPR003591">
    <property type="entry name" value="Leu-rich_rpt_typical-subtyp"/>
</dbReference>
<feature type="region of interest" description="Disordered" evidence="3">
    <location>
        <begin position="21"/>
        <end position="42"/>
    </location>
</feature>
<dbReference type="Gene3D" id="3.80.10.10">
    <property type="entry name" value="Ribonuclease Inhibitor"/>
    <property type="match status" value="1"/>
</dbReference>
<evidence type="ECO:0000256" key="2">
    <source>
        <dbReference type="ARBA" id="ARBA00022737"/>
    </source>
</evidence>
<dbReference type="GO" id="GO:0005737">
    <property type="term" value="C:cytoplasm"/>
    <property type="evidence" value="ECO:0007669"/>
    <property type="project" value="TreeGrafter"/>
</dbReference>
<dbReference type="AlphaFoldDB" id="A0A7S3BK89"/>
<dbReference type="EMBL" id="HBHY01009323">
    <property type="protein sequence ID" value="CAE0136625.1"/>
    <property type="molecule type" value="Transcribed_RNA"/>
</dbReference>
<organism evidence="4">
    <name type="scientific">Prasinoderma singulare</name>
    <dbReference type="NCBI Taxonomy" id="676789"/>
    <lineage>
        <taxon>Eukaryota</taxon>
        <taxon>Viridiplantae</taxon>
        <taxon>Prasinodermophyta</taxon>
        <taxon>Prasinodermophyceae</taxon>
        <taxon>Prasinodermales</taxon>
        <taxon>Prasinodermaceae</taxon>
        <taxon>Prasinoderma</taxon>
    </lineage>
</organism>
<dbReference type="Pfam" id="PF13855">
    <property type="entry name" value="LRR_8"/>
    <property type="match status" value="1"/>
</dbReference>
<gene>
    <name evidence="4" type="ORF">PSIN1315_LOCUS5997</name>
</gene>
<dbReference type="InterPro" id="IPR001611">
    <property type="entry name" value="Leu-rich_rpt"/>
</dbReference>
<dbReference type="InterPro" id="IPR032675">
    <property type="entry name" value="LRR_dom_sf"/>
</dbReference>
<dbReference type="PANTHER" id="PTHR48051">
    <property type="match status" value="1"/>
</dbReference>
<feature type="compositionally biased region" description="Basic residues" evidence="3">
    <location>
        <begin position="26"/>
        <end position="36"/>
    </location>
</feature>
<protein>
    <submittedName>
        <fullName evidence="4">Uncharacterized protein</fullName>
    </submittedName>
</protein>
<dbReference type="SMART" id="SM00364">
    <property type="entry name" value="LRR_BAC"/>
    <property type="match status" value="3"/>
</dbReference>
<accession>A0A7S3BK89</accession>
<proteinExistence type="predicted"/>
<evidence type="ECO:0000256" key="1">
    <source>
        <dbReference type="ARBA" id="ARBA00022614"/>
    </source>
</evidence>
<reference evidence="4" key="1">
    <citation type="submission" date="2021-01" db="EMBL/GenBank/DDBJ databases">
        <authorList>
            <person name="Corre E."/>
            <person name="Pelletier E."/>
            <person name="Niang G."/>
            <person name="Scheremetjew M."/>
            <person name="Finn R."/>
            <person name="Kale V."/>
            <person name="Holt S."/>
            <person name="Cochrane G."/>
            <person name="Meng A."/>
            <person name="Brown T."/>
            <person name="Cohen L."/>
        </authorList>
    </citation>
    <scope>NUCLEOTIDE SEQUENCE</scope>
    <source>
        <strain evidence="4">RCC927</strain>
    </source>
</reference>
<dbReference type="InterPro" id="IPR050216">
    <property type="entry name" value="LRR_domain-containing"/>
</dbReference>
<dbReference type="SUPFAM" id="SSF52058">
    <property type="entry name" value="L domain-like"/>
    <property type="match status" value="1"/>
</dbReference>